<comment type="catalytic activity">
    <reaction evidence="9">
        <text>4 Cu(+) + O2 + 4 H(+) = 4 Cu(2+) + 2 H2O</text>
        <dbReference type="Rhea" id="RHEA:30083"/>
        <dbReference type="ChEBI" id="CHEBI:15377"/>
        <dbReference type="ChEBI" id="CHEBI:15378"/>
        <dbReference type="ChEBI" id="CHEBI:15379"/>
        <dbReference type="ChEBI" id="CHEBI:29036"/>
        <dbReference type="ChEBI" id="CHEBI:49552"/>
        <dbReference type="EC" id="1.16.3.4"/>
    </reaction>
    <physiologicalReaction direction="left-to-right" evidence="9">
        <dbReference type="Rhea" id="RHEA:30084"/>
    </physiologicalReaction>
</comment>
<organism evidence="13 14">
    <name type="scientific">Luteipulveratus mongoliensis</name>
    <dbReference type="NCBI Taxonomy" id="571913"/>
    <lineage>
        <taxon>Bacteria</taxon>
        <taxon>Bacillati</taxon>
        <taxon>Actinomycetota</taxon>
        <taxon>Actinomycetes</taxon>
        <taxon>Micrococcales</taxon>
        <taxon>Dermacoccaceae</taxon>
        <taxon>Luteipulveratus</taxon>
    </lineage>
</organism>
<dbReference type="PROSITE" id="PS00080">
    <property type="entry name" value="MULTICOPPER_OXIDASE2"/>
    <property type="match status" value="1"/>
</dbReference>
<dbReference type="InterPro" id="IPR008972">
    <property type="entry name" value="Cupredoxin"/>
</dbReference>
<dbReference type="OrthoDB" id="345021at2"/>
<keyword evidence="10" id="KW-0732">Signal</keyword>
<feature type="domain" description="Plastocyanin-like" evidence="11">
    <location>
        <begin position="403"/>
        <end position="504"/>
    </location>
</feature>
<dbReference type="Pfam" id="PF07732">
    <property type="entry name" value="Cu-oxidase_3"/>
    <property type="match status" value="2"/>
</dbReference>
<protein>
    <recommendedName>
        <fullName evidence="6">Multicopper oxidase CueO</fullName>
        <ecNumber evidence="5">1.16.3.4</ecNumber>
    </recommendedName>
    <alternativeName>
        <fullName evidence="7">Copper efflux oxidase</fullName>
    </alternativeName>
    <alternativeName>
        <fullName evidence="8">Cuprous oxidase</fullName>
    </alternativeName>
</protein>
<accession>A0A0K1JIG2</accession>
<evidence type="ECO:0000259" key="11">
    <source>
        <dbReference type="Pfam" id="PF07731"/>
    </source>
</evidence>
<evidence type="ECO:0000313" key="14">
    <source>
        <dbReference type="Proteomes" id="UP000066480"/>
    </source>
</evidence>
<evidence type="ECO:0000256" key="3">
    <source>
        <dbReference type="ARBA" id="ARBA00022723"/>
    </source>
</evidence>
<name>A0A0K1JIG2_9MICO</name>
<comment type="subunit">
    <text evidence="2">Monomer.</text>
</comment>
<dbReference type="Gene3D" id="2.60.40.420">
    <property type="entry name" value="Cupredoxins - blue copper proteins"/>
    <property type="match status" value="3"/>
</dbReference>
<evidence type="ECO:0000256" key="5">
    <source>
        <dbReference type="ARBA" id="ARBA00038978"/>
    </source>
</evidence>
<evidence type="ECO:0000313" key="13">
    <source>
        <dbReference type="EMBL" id="AKU16368.1"/>
    </source>
</evidence>
<evidence type="ECO:0000256" key="9">
    <source>
        <dbReference type="ARBA" id="ARBA00048092"/>
    </source>
</evidence>
<evidence type="ECO:0000256" key="4">
    <source>
        <dbReference type="ARBA" id="ARBA00023002"/>
    </source>
</evidence>
<feature type="chain" id="PRO_5005461776" description="Multicopper oxidase CueO" evidence="10">
    <location>
        <begin position="26"/>
        <end position="505"/>
    </location>
</feature>
<dbReference type="EC" id="1.16.3.4" evidence="5"/>
<dbReference type="SUPFAM" id="SSF49503">
    <property type="entry name" value="Cupredoxins"/>
    <property type="match status" value="3"/>
</dbReference>
<gene>
    <name evidence="13" type="ORF">VV02_11665</name>
</gene>
<feature type="domain" description="Plastocyanin-like" evidence="12">
    <location>
        <begin position="163"/>
        <end position="205"/>
    </location>
</feature>
<dbReference type="AlphaFoldDB" id="A0A0K1JIG2"/>
<keyword evidence="3" id="KW-0479">Metal-binding</keyword>
<dbReference type="InterPro" id="IPR006311">
    <property type="entry name" value="TAT_signal"/>
</dbReference>
<dbReference type="PANTHER" id="PTHR48267">
    <property type="entry name" value="CUPREDOXIN SUPERFAMILY PROTEIN"/>
    <property type="match status" value="1"/>
</dbReference>
<keyword evidence="14" id="KW-1185">Reference proteome</keyword>
<evidence type="ECO:0000256" key="10">
    <source>
        <dbReference type="SAM" id="SignalP"/>
    </source>
</evidence>
<dbReference type="Proteomes" id="UP000066480">
    <property type="component" value="Chromosome"/>
</dbReference>
<feature type="signal peptide" evidence="10">
    <location>
        <begin position="1"/>
        <end position="25"/>
    </location>
</feature>
<dbReference type="InterPro" id="IPR011707">
    <property type="entry name" value="Cu-oxidase-like_N"/>
</dbReference>
<dbReference type="PANTHER" id="PTHR48267:SF1">
    <property type="entry name" value="BILIRUBIN OXIDASE"/>
    <property type="match status" value="1"/>
</dbReference>
<dbReference type="PROSITE" id="PS51318">
    <property type="entry name" value="TAT"/>
    <property type="match status" value="1"/>
</dbReference>
<dbReference type="InterPro" id="IPR011706">
    <property type="entry name" value="Cu-oxidase_C"/>
</dbReference>
<dbReference type="STRING" id="571913.VV02_11665"/>
<reference evidence="13 14" key="1">
    <citation type="submission" date="2015-03" db="EMBL/GenBank/DDBJ databases">
        <title>Luteipulveratus halotolerans sp. nov., a novel actinobacterium (Dermacoccaceae) from Sarawak, Malaysia.</title>
        <authorList>
            <person name="Juboi H."/>
            <person name="Basik A."/>
            <person name="Shamsul S.S."/>
            <person name="Arnold P."/>
            <person name="Schmitt E.K."/>
            <person name="Sanglier J.-J."/>
            <person name="Yeo T."/>
        </authorList>
    </citation>
    <scope>NUCLEOTIDE SEQUENCE [LARGE SCALE GENOMIC DNA]</scope>
    <source>
        <strain evidence="13 14">MN07-A0370</strain>
    </source>
</reference>
<dbReference type="InterPro" id="IPR045087">
    <property type="entry name" value="Cu-oxidase_fam"/>
</dbReference>
<dbReference type="PATRIC" id="fig|571913.6.peg.2375"/>
<evidence type="ECO:0000256" key="7">
    <source>
        <dbReference type="ARBA" id="ARBA00042896"/>
    </source>
</evidence>
<evidence type="ECO:0000256" key="6">
    <source>
        <dbReference type="ARBA" id="ARBA00041027"/>
    </source>
</evidence>
<dbReference type="GO" id="GO:0016491">
    <property type="term" value="F:oxidoreductase activity"/>
    <property type="evidence" value="ECO:0007669"/>
    <property type="project" value="UniProtKB-KW"/>
</dbReference>
<dbReference type="RefSeq" id="WP_052591693.1">
    <property type="nucleotide sequence ID" value="NZ_CP011112.1"/>
</dbReference>
<dbReference type="KEGG" id="lmoi:VV02_11665"/>
<dbReference type="Pfam" id="PF07731">
    <property type="entry name" value="Cu-oxidase_2"/>
    <property type="match status" value="1"/>
</dbReference>
<evidence type="ECO:0000259" key="12">
    <source>
        <dbReference type="Pfam" id="PF07732"/>
    </source>
</evidence>
<evidence type="ECO:0000256" key="2">
    <source>
        <dbReference type="ARBA" id="ARBA00011245"/>
    </source>
</evidence>
<evidence type="ECO:0000256" key="1">
    <source>
        <dbReference type="ARBA" id="ARBA00010609"/>
    </source>
</evidence>
<dbReference type="GO" id="GO:0005507">
    <property type="term" value="F:copper ion binding"/>
    <property type="evidence" value="ECO:0007669"/>
    <property type="project" value="InterPro"/>
</dbReference>
<proteinExistence type="inferred from homology"/>
<keyword evidence="4" id="KW-0560">Oxidoreductase</keyword>
<dbReference type="InterPro" id="IPR002355">
    <property type="entry name" value="Cu_oxidase_Cu_BS"/>
</dbReference>
<evidence type="ECO:0000256" key="8">
    <source>
        <dbReference type="ARBA" id="ARBA00043090"/>
    </source>
</evidence>
<feature type="domain" description="Plastocyanin-like" evidence="12">
    <location>
        <begin position="76"/>
        <end position="137"/>
    </location>
</feature>
<comment type="similarity">
    <text evidence="1">Belongs to the multicopper oxidase family.</text>
</comment>
<sequence>MTGPQVSRRALILGGGALALVPGLAACGEQTGSTGTVLKSSAPLPQPYTVPFTRPPAARSTQHGAPAYELVARPADVEILPGRKTRILGYDGTFPGPTITARAGQQTTVRLRNDLPVPTVMHLHGGVTPSTEDGYPTDLVQPRNPAARRQLHGGLAARTVIGERTYTYPLRQRAAPLWYHDHTMDFTGPNVYAGLAGMFLVHDDEDDALPLPRGERDVPLIICDRAFGPDGELSYPALSANQKAHGVRDSYLGGVLGDVVLVNGRPWPLMQVDQARYRFRVLNASNARRFSISMDHGVDLVQVGTDQGLLPAPQRERSLTLAPAERVDVVVDFSTVPVGTRVTMRNGFGSGGAGQVMQFQIARKAKDDSRIPARLSTVEPLRETASMVTRDLHFALGKATDGHPHGEWSVNGITFADGKDIARPRLGTVERWRISSDVHHPVHPHMVRMQLYGKPELGWKDTIDVVPGDAVEVLVQVEGYRGRYVMHCHNLEHEDMAMMVHFTVT</sequence>
<dbReference type="EMBL" id="CP011112">
    <property type="protein sequence ID" value="AKU16368.1"/>
    <property type="molecule type" value="Genomic_DNA"/>
</dbReference>